<accession>A0A0D0P5A3</accession>
<dbReference type="GO" id="GO:0004601">
    <property type="term" value="F:peroxidase activity"/>
    <property type="evidence" value="ECO:0007669"/>
    <property type="project" value="UniProtKB-KW"/>
</dbReference>
<dbReference type="PATRIC" id="fig|2064.6.peg.1025"/>
<feature type="domain" description="AB hydrolase-1" evidence="4">
    <location>
        <begin position="22"/>
        <end position="254"/>
    </location>
</feature>
<reference evidence="5 6" key="1">
    <citation type="submission" date="2015-02" db="EMBL/GenBank/DDBJ databases">
        <title>Draft genome sequence of Kitasatospora griseola MF730-N6, a bafilomycin, terpentecin and satosporin producer.</title>
        <authorList>
            <person name="Arens J.C."/>
            <person name="Haltli B."/>
            <person name="Kerr R.G."/>
        </authorList>
    </citation>
    <scope>NUCLEOTIDE SEQUENCE [LARGE SCALE GENOMIC DNA]</scope>
    <source>
        <strain evidence="5 6">MF730-N6</strain>
    </source>
</reference>
<dbReference type="GO" id="GO:0016787">
    <property type="term" value="F:hydrolase activity"/>
    <property type="evidence" value="ECO:0007669"/>
    <property type="project" value="UniProtKB-KW"/>
</dbReference>
<dbReference type="Gene3D" id="3.40.50.1820">
    <property type="entry name" value="alpha/beta hydrolase"/>
    <property type="match status" value="1"/>
</dbReference>
<dbReference type="Proteomes" id="UP000032066">
    <property type="component" value="Unassembled WGS sequence"/>
</dbReference>
<keyword evidence="5" id="KW-0378">Hydrolase</keyword>
<proteinExistence type="inferred from homology"/>
<dbReference type="InterPro" id="IPR000073">
    <property type="entry name" value="AB_hydrolase_1"/>
</dbReference>
<evidence type="ECO:0000256" key="3">
    <source>
        <dbReference type="ARBA" id="ARBA00038128"/>
    </source>
</evidence>
<keyword evidence="2" id="KW-0560">Oxidoreductase</keyword>
<keyword evidence="6" id="KW-1185">Reference proteome</keyword>
<gene>
    <name evidence="5" type="ORF">TR51_04620</name>
</gene>
<evidence type="ECO:0000256" key="1">
    <source>
        <dbReference type="ARBA" id="ARBA00022559"/>
    </source>
</evidence>
<dbReference type="PANTHER" id="PTHR43433">
    <property type="entry name" value="HYDROLASE, ALPHA/BETA FOLD FAMILY PROTEIN"/>
    <property type="match status" value="1"/>
</dbReference>
<dbReference type="EMBL" id="JXZB01000001">
    <property type="protein sequence ID" value="KIQ66756.1"/>
    <property type="molecule type" value="Genomic_DNA"/>
</dbReference>
<dbReference type="AlphaFoldDB" id="A0A0D0P5A3"/>
<comment type="caution">
    <text evidence="5">The sequence shown here is derived from an EMBL/GenBank/DDBJ whole genome shotgun (WGS) entry which is preliminary data.</text>
</comment>
<dbReference type="PRINTS" id="PR00111">
    <property type="entry name" value="ABHYDROLASE"/>
</dbReference>
<protein>
    <submittedName>
        <fullName evidence="5">Alpha/beta hydrolase</fullName>
    </submittedName>
</protein>
<dbReference type="PANTHER" id="PTHR43433:SF3">
    <property type="entry name" value="NON-HEME CHLOROPEROXIDASE"/>
    <property type="match status" value="1"/>
</dbReference>
<dbReference type="FunFam" id="3.40.50.1820:FF:000205">
    <property type="entry name" value="Non-haem bromoperoxidase BPO-A2"/>
    <property type="match status" value="1"/>
</dbReference>
<name>A0A0D0P5A3_KITGR</name>
<dbReference type="Pfam" id="PF00561">
    <property type="entry name" value="Abhydrolase_1"/>
    <property type="match status" value="1"/>
</dbReference>
<evidence type="ECO:0000313" key="5">
    <source>
        <dbReference type="EMBL" id="KIQ66756.1"/>
    </source>
</evidence>
<dbReference type="SUPFAM" id="SSF53474">
    <property type="entry name" value="alpha/beta-Hydrolases"/>
    <property type="match status" value="1"/>
</dbReference>
<dbReference type="InterPro" id="IPR050471">
    <property type="entry name" value="AB_hydrolase"/>
</dbReference>
<dbReference type="STRING" id="2064.TR51_04620"/>
<evidence type="ECO:0000256" key="2">
    <source>
        <dbReference type="ARBA" id="ARBA00023002"/>
    </source>
</evidence>
<evidence type="ECO:0000259" key="4">
    <source>
        <dbReference type="Pfam" id="PF00561"/>
    </source>
</evidence>
<sequence length="275" mass="29988">MPHCTTRDGVELFYKDWGHGRPVVFLHGWPLNGDAWQAQLKAVADAGFRGIAHDRRGHGRSTPVWDGYDFDTFADDLNDLLTSLDLRDVTLVAHSMGGGELARYIGRHGTSRVKSAVLLSAIPPLLVQGPDNPEGVPDSVLDSLKAGILHEHSQFWKDTAVTFFGANRVHTRATQGNLDAFWHMAMAETVQGAVECVDAFGRTDFHADLKKFDIPLLVAHGDDDQVVPIDATGRKTAALVPGAVLKVYEGGSHGLAMVPGDKERFTQDLLDFLKS</sequence>
<dbReference type="OrthoDB" id="9785847at2"/>
<evidence type="ECO:0000313" key="6">
    <source>
        <dbReference type="Proteomes" id="UP000032066"/>
    </source>
</evidence>
<comment type="similarity">
    <text evidence="3">Belongs to the AB hydrolase superfamily. Bacterial non-heme haloperoxidase / perhydrolase family.</text>
</comment>
<organism evidence="5 6">
    <name type="scientific">Kitasatospora griseola</name>
    <name type="common">Streptomyces griseolosporeus</name>
    <dbReference type="NCBI Taxonomy" id="2064"/>
    <lineage>
        <taxon>Bacteria</taxon>
        <taxon>Bacillati</taxon>
        <taxon>Actinomycetota</taxon>
        <taxon>Actinomycetes</taxon>
        <taxon>Kitasatosporales</taxon>
        <taxon>Streptomycetaceae</taxon>
        <taxon>Kitasatospora</taxon>
    </lineage>
</organism>
<dbReference type="InterPro" id="IPR029058">
    <property type="entry name" value="AB_hydrolase_fold"/>
</dbReference>
<keyword evidence="1" id="KW-0575">Peroxidase</keyword>
<dbReference type="RefSeq" id="WP_043908167.1">
    <property type="nucleotide sequence ID" value="NZ_JXZB01000001.1"/>
</dbReference>